<dbReference type="SUPFAM" id="SSF54427">
    <property type="entry name" value="NTF2-like"/>
    <property type="match status" value="1"/>
</dbReference>
<dbReference type="PANTHER" id="PTHR38436:SF1">
    <property type="entry name" value="ESTER CYCLASE"/>
    <property type="match status" value="1"/>
</dbReference>
<dbReference type="Proteomes" id="UP001596137">
    <property type="component" value="Unassembled WGS sequence"/>
</dbReference>
<keyword evidence="2" id="KW-1185">Reference proteome</keyword>
<dbReference type="InterPro" id="IPR009959">
    <property type="entry name" value="Cyclase_SnoaL-like"/>
</dbReference>
<dbReference type="Pfam" id="PF07366">
    <property type="entry name" value="SnoaL"/>
    <property type="match status" value="1"/>
</dbReference>
<protein>
    <submittedName>
        <fullName evidence="1">Ester cyclase</fullName>
    </submittedName>
</protein>
<dbReference type="InterPro" id="IPR032710">
    <property type="entry name" value="NTF2-like_dom_sf"/>
</dbReference>
<sequence length="142" mass="15205">MSTAENKALVRNLMEAWNSGDLNRMIQYWSPDMVHYSRGEVLDAGTVAGAMQMVMDAFPDLKMNVEHMVAEGDLVCSVMTLTGTHTGSFLGVPPSGKSVAIALQGMVRIADGKVIEHWGTADGLALLQQLGMIPEELLAATA</sequence>
<dbReference type="PANTHER" id="PTHR38436">
    <property type="entry name" value="POLYKETIDE CYCLASE SNOAL-LIKE DOMAIN"/>
    <property type="match status" value="1"/>
</dbReference>
<evidence type="ECO:0000313" key="2">
    <source>
        <dbReference type="Proteomes" id="UP001596137"/>
    </source>
</evidence>
<evidence type="ECO:0000313" key="1">
    <source>
        <dbReference type="EMBL" id="MFC6083859.1"/>
    </source>
</evidence>
<dbReference type="EMBL" id="JBHSRF010000034">
    <property type="protein sequence ID" value="MFC6083859.1"/>
    <property type="molecule type" value="Genomic_DNA"/>
</dbReference>
<organism evidence="1 2">
    <name type="scientific">Sphaerisporangium aureirubrum</name>
    <dbReference type="NCBI Taxonomy" id="1544736"/>
    <lineage>
        <taxon>Bacteria</taxon>
        <taxon>Bacillati</taxon>
        <taxon>Actinomycetota</taxon>
        <taxon>Actinomycetes</taxon>
        <taxon>Streptosporangiales</taxon>
        <taxon>Streptosporangiaceae</taxon>
        <taxon>Sphaerisporangium</taxon>
    </lineage>
</organism>
<dbReference type="Gene3D" id="3.10.450.50">
    <property type="match status" value="1"/>
</dbReference>
<gene>
    <name evidence="1" type="ORF">ACFP1K_22015</name>
</gene>
<name>A0ABW1NKE0_9ACTN</name>
<reference evidence="2" key="1">
    <citation type="journal article" date="2019" name="Int. J. Syst. Evol. Microbiol.">
        <title>The Global Catalogue of Microorganisms (GCM) 10K type strain sequencing project: providing services to taxonomists for standard genome sequencing and annotation.</title>
        <authorList>
            <consortium name="The Broad Institute Genomics Platform"/>
            <consortium name="The Broad Institute Genome Sequencing Center for Infectious Disease"/>
            <person name="Wu L."/>
            <person name="Ma J."/>
        </authorList>
    </citation>
    <scope>NUCLEOTIDE SEQUENCE [LARGE SCALE GENOMIC DNA]</scope>
    <source>
        <strain evidence="2">JCM 30346</strain>
    </source>
</reference>
<proteinExistence type="predicted"/>
<dbReference type="RefSeq" id="WP_380756297.1">
    <property type="nucleotide sequence ID" value="NZ_JBHSRF010000034.1"/>
</dbReference>
<accession>A0ABW1NKE0</accession>
<comment type="caution">
    <text evidence="1">The sequence shown here is derived from an EMBL/GenBank/DDBJ whole genome shotgun (WGS) entry which is preliminary data.</text>
</comment>